<evidence type="ECO:0000256" key="11">
    <source>
        <dbReference type="ARBA" id="ARBA00025614"/>
    </source>
</evidence>
<organism evidence="16 17">
    <name type="scientific">Novosphingobium kunmingense</name>
    <dbReference type="NCBI Taxonomy" id="1211806"/>
    <lineage>
        <taxon>Bacteria</taxon>
        <taxon>Pseudomonadati</taxon>
        <taxon>Pseudomonadota</taxon>
        <taxon>Alphaproteobacteria</taxon>
        <taxon>Sphingomonadales</taxon>
        <taxon>Sphingomonadaceae</taxon>
        <taxon>Novosphingobium</taxon>
    </lineage>
</organism>
<protein>
    <recommendedName>
        <fullName evidence="13">ATP synthase subunit b</fullName>
    </recommendedName>
    <alternativeName>
        <fullName evidence="13">ATP synthase F(0) sector subunit b</fullName>
    </alternativeName>
    <alternativeName>
        <fullName evidence="13">ATPase subunit I</fullName>
    </alternativeName>
    <alternativeName>
        <fullName evidence="13">F-type ATPase subunit b</fullName>
        <shortName evidence="13">F-ATPase subunit b</shortName>
    </alternativeName>
</protein>
<evidence type="ECO:0000256" key="10">
    <source>
        <dbReference type="ARBA" id="ARBA00025198"/>
    </source>
</evidence>
<dbReference type="HAMAP" id="MF_01398">
    <property type="entry name" value="ATP_synth_b_bprime"/>
    <property type="match status" value="1"/>
</dbReference>
<keyword evidence="9 13" id="KW-0066">ATP synthesis</keyword>
<dbReference type="RefSeq" id="WP_408635189.1">
    <property type="nucleotide sequence ID" value="NZ_PHUF01000002.1"/>
</dbReference>
<evidence type="ECO:0000256" key="13">
    <source>
        <dbReference type="HAMAP-Rule" id="MF_01398"/>
    </source>
</evidence>
<dbReference type="EMBL" id="PHUF01000002">
    <property type="protein sequence ID" value="PKB24976.1"/>
    <property type="molecule type" value="Genomic_DNA"/>
</dbReference>
<dbReference type="CDD" id="cd06503">
    <property type="entry name" value="ATP-synt_Fo_b"/>
    <property type="match status" value="1"/>
</dbReference>
<dbReference type="InterPro" id="IPR002146">
    <property type="entry name" value="ATP_synth_b/b'su_bac/chlpt"/>
</dbReference>
<evidence type="ECO:0000313" key="16">
    <source>
        <dbReference type="EMBL" id="PKB24976.1"/>
    </source>
</evidence>
<evidence type="ECO:0000256" key="15">
    <source>
        <dbReference type="SAM" id="Coils"/>
    </source>
</evidence>
<keyword evidence="8 13" id="KW-0472">Membrane</keyword>
<proteinExistence type="inferred from homology"/>
<keyword evidence="4 13" id="KW-0812">Transmembrane</keyword>
<dbReference type="GO" id="GO:0005886">
    <property type="term" value="C:plasma membrane"/>
    <property type="evidence" value="ECO:0007669"/>
    <property type="project" value="UniProtKB-SubCell"/>
</dbReference>
<keyword evidence="15" id="KW-0175">Coiled coil</keyword>
<comment type="similarity">
    <text evidence="1 13 14">Belongs to the ATPase B chain family.</text>
</comment>
<evidence type="ECO:0000256" key="6">
    <source>
        <dbReference type="ARBA" id="ARBA00022989"/>
    </source>
</evidence>
<comment type="function">
    <text evidence="11">Component of the F(0) channel, it forms part of the peripheral stalk, linking F(1) to F(0). The b'-subunit is a diverged and duplicated form of b found in plants and photosynthetic bacteria.</text>
</comment>
<evidence type="ECO:0000313" key="17">
    <source>
        <dbReference type="Proteomes" id="UP000232587"/>
    </source>
</evidence>
<evidence type="ECO:0000256" key="9">
    <source>
        <dbReference type="ARBA" id="ARBA00023310"/>
    </source>
</evidence>
<reference evidence="16 17" key="1">
    <citation type="submission" date="2017-11" db="EMBL/GenBank/DDBJ databases">
        <title>Genomic Encyclopedia of Type Strains, Phase III (KMG-III): the genomes of soil and plant-associated and newly described type strains.</title>
        <authorList>
            <person name="Whitman W."/>
        </authorList>
    </citation>
    <scope>NUCLEOTIDE SEQUENCE [LARGE SCALE GENOMIC DNA]</scope>
    <source>
        <strain evidence="16 17">CGMCC 1.12274</strain>
    </source>
</reference>
<feature type="transmembrane region" description="Helical" evidence="13">
    <location>
        <begin position="40"/>
        <end position="63"/>
    </location>
</feature>
<evidence type="ECO:0000256" key="14">
    <source>
        <dbReference type="RuleBase" id="RU003848"/>
    </source>
</evidence>
<evidence type="ECO:0000256" key="3">
    <source>
        <dbReference type="ARBA" id="ARBA00022547"/>
    </source>
</evidence>
<dbReference type="GO" id="GO:0045259">
    <property type="term" value="C:proton-transporting ATP synthase complex"/>
    <property type="evidence" value="ECO:0007669"/>
    <property type="project" value="UniProtKB-KW"/>
</dbReference>
<accession>A0A2N0I1D8</accession>
<keyword evidence="13" id="KW-1003">Cell membrane</keyword>
<comment type="function">
    <text evidence="10 13">F(1)F(0) ATP synthase produces ATP from ADP in the presence of a proton or sodium gradient. F-type ATPases consist of two structural domains, F(1) containing the extramembraneous catalytic core and F(0) containing the membrane proton channel, linked together by a central stalk and a peripheral stalk. During catalysis, ATP synthesis in the catalytic domain of F(1) is coupled via a rotary mechanism of the central stalk subunits to proton translocation.</text>
</comment>
<evidence type="ECO:0000256" key="12">
    <source>
        <dbReference type="ARBA" id="ARBA00037847"/>
    </source>
</evidence>
<keyword evidence="5 13" id="KW-0375">Hydrogen ion transport</keyword>
<evidence type="ECO:0000256" key="8">
    <source>
        <dbReference type="ARBA" id="ARBA00023136"/>
    </source>
</evidence>
<dbReference type="AlphaFoldDB" id="A0A2N0I1D8"/>
<evidence type="ECO:0000256" key="2">
    <source>
        <dbReference type="ARBA" id="ARBA00022448"/>
    </source>
</evidence>
<sequence>MASPHAPEAVNAAEEAKLEHADTAMTLAEGTKEVHHAEPAAFGITPGMWVALAMLTLLIVMIVKKVPSLITSGLDNSIAQIRKQLDEAKALRAEAEALRKEYADKIAGAEKDAAAMIDHARHEADAIIAKAEADTTALVARREKMAEDKISAAERGAVDELRAKAAAAATAAARKLIAEKHGADADTSLVDQAIASI</sequence>
<keyword evidence="6 13" id="KW-1133">Transmembrane helix</keyword>
<dbReference type="GO" id="GO:0046933">
    <property type="term" value="F:proton-transporting ATP synthase activity, rotational mechanism"/>
    <property type="evidence" value="ECO:0007669"/>
    <property type="project" value="UniProtKB-UniRule"/>
</dbReference>
<keyword evidence="7 13" id="KW-0406">Ion transport</keyword>
<dbReference type="PANTHER" id="PTHR33445:SF1">
    <property type="entry name" value="ATP SYNTHASE SUBUNIT B"/>
    <property type="match status" value="1"/>
</dbReference>
<dbReference type="GO" id="GO:0046961">
    <property type="term" value="F:proton-transporting ATPase activity, rotational mechanism"/>
    <property type="evidence" value="ECO:0007669"/>
    <property type="project" value="TreeGrafter"/>
</dbReference>
<dbReference type="GO" id="GO:0012505">
    <property type="term" value="C:endomembrane system"/>
    <property type="evidence" value="ECO:0007669"/>
    <property type="project" value="UniProtKB-SubCell"/>
</dbReference>
<dbReference type="InterPro" id="IPR050059">
    <property type="entry name" value="ATP_synthase_B_chain"/>
</dbReference>
<dbReference type="Pfam" id="PF00430">
    <property type="entry name" value="ATP-synt_B"/>
    <property type="match status" value="1"/>
</dbReference>
<comment type="subcellular location">
    <subcellularLocation>
        <location evidence="13">Cell membrane</location>
        <topology evidence="13">Single-pass membrane protein</topology>
    </subcellularLocation>
    <subcellularLocation>
        <location evidence="12">Endomembrane system</location>
        <topology evidence="12">Single-pass membrane protein</topology>
    </subcellularLocation>
</comment>
<comment type="caution">
    <text evidence="16">The sequence shown here is derived from an EMBL/GenBank/DDBJ whole genome shotgun (WGS) entry which is preliminary data.</text>
</comment>
<comment type="subunit">
    <text evidence="13">F-type ATPases have 2 components, F(1) - the catalytic core - and F(0) - the membrane proton channel. F(1) has five subunits: alpha(3), beta(3), gamma(1), delta(1), epsilon(1). F(0) has three main subunits: a(1), b(2) and c(10-14). The alpha and beta chains form an alternating ring which encloses part of the gamma chain. F(1) is attached to F(0) by a central stalk formed by the gamma and epsilon chains, while a peripheral stalk is formed by the delta and b chains.</text>
</comment>
<name>A0A2N0I1D8_9SPHN</name>
<evidence type="ECO:0000256" key="7">
    <source>
        <dbReference type="ARBA" id="ARBA00023065"/>
    </source>
</evidence>
<keyword evidence="2 13" id="KW-0813">Transport</keyword>
<gene>
    <name evidence="13" type="primary">atpF</name>
    <name evidence="16" type="ORF">B0I00_0156</name>
</gene>
<dbReference type="Proteomes" id="UP000232587">
    <property type="component" value="Unassembled WGS sequence"/>
</dbReference>
<evidence type="ECO:0000256" key="5">
    <source>
        <dbReference type="ARBA" id="ARBA00022781"/>
    </source>
</evidence>
<keyword evidence="3 13" id="KW-0138">CF(0)</keyword>
<feature type="coiled-coil region" evidence="15">
    <location>
        <begin position="74"/>
        <end position="112"/>
    </location>
</feature>
<dbReference type="PANTHER" id="PTHR33445">
    <property type="entry name" value="ATP SYNTHASE SUBUNIT B', CHLOROPLASTIC"/>
    <property type="match status" value="1"/>
</dbReference>
<keyword evidence="17" id="KW-1185">Reference proteome</keyword>
<evidence type="ECO:0000256" key="4">
    <source>
        <dbReference type="ARBA" id="ARBA00022692"/>
    </source>
</evidence>
<evidence type="ECO:0000256" key="1">
    <source>
        <dbReference type="ARBA" id="ARBA00005513"/>
    </source>
</evidence>